<gene>
    <name evidence="9" type="ORF">BDZ94DRAFT_1200916</name>
</gene>
<dbReference type="EMBL" id="MU150337">
    <property type="protein sequence ID" value="KAF9458550.1"/>
    <property type="molecule type" value="Genomic_DNA"/>
</dbReference>
<evidence type="ECO:0000259" key="8">
    <source>
        <dbReference type="PROSITE" id="PS00624"/>
    </source>
</evidence>
<dbReference type="SUPFAM" id="SSF54373">
    <property type="entry name" value="FAD-linked reductases, C-terminal domain"/>
    <property type="match status" value="1"/>
</dbReference>
<dbReference type="PANTHER" id="PTHR11552:SF147">
    <property type="entry name" value="CHOLINE DEHYDROGENASE, MITOCHONDRIAL"/>
    <property type="match status" value="1"/>
</dbReference>
<dbReference type="OrthoDB" id="269227at2759"/>
<feature type="active site" description="Proton acceptor" evidence="5">
    <location>
        <position position="583"/>
    </location>
</feature>
<evidence type="ECO:0000256" key="1">
    <source>
        <dbReference type="ARBA" id="ARBA00001974"/>
    </source>
</evidence>
<dbReference type="SUPFAM" id="SSF51905">
    <property type="entry name" value="FAD/NAD(P)-binding domain"/>
    <property type="match status" value="1"/>
</dbReference>
<dbReference type="AlphaFoldDB" id="A0A9P5XXE2"/>
<keyword evidence="7" id="KW-0732">Signal</keyword>
<feature type="chain" id="PRO_5040478031" evidence="7">
    <location>
        <begin position="26"/>
        <end position="604"/>
    </location>
</feature>
<dbReference type="Pfam" id="PF00732">
    <property type="entry name" value="GMC_oxred_N"/>
    <property type="match status" value="1"/>
</dbReference>
<evidence type="ECO:0000313" key="10">
    <source>
        <dbReference type="Proteomes" id="UP000807353"/>
    </source>
</evidence>
<dbReference type="InterPro" id="IPR036188">
    <property type="entry name" value="FAD/NAD-bd_sf"/>
</dbReference>
<organism evidence="9 10">
    <name type="scientific">Collybia nuda</name>
    <dbReference type="NCBI Taxonomy" id="64659"/>
    <lineage>
        <taxon>Eukaryota</taxon>
        <taxon>Fungi</taxon>
        <taxon>Dikarya</taxon>
        <taxon>Basidiomycota</taxon>
        <taxon>Agaricomycotina</taxon>
        <taxon>Agaricomycetes</taxon>
        <taxon>Agaricomycetidae</taxon>
        <taxon>Agaricales</taxon>
        <taxon>Tricholomatineae</taxon>
        <taxon>Clitocybaceae</taxon>
        <taxon>Collybia</taxon>
    </lineage>
</organism>
<keyword evidence="10" id="KW-1185">Reference proteome</keyword>
<comment type="cofactor">
    <cofactor evidence="1 6">
        <name>FAD</name>
        <dbReference type="ChEBI" id="CHEBI:57692"/>
    </cofactor>
</comment>
<dbReference type="InterPro" id="IPR012132">
    <property type="entry name" value="GMC_OxRdtase"/>
</dbReference>
<keyword evidence="3" id="KW-0285">Flavoprotein</keyword>
<evidence type="ECO:0000256" key="3">
    <source>
        <dbReference type="ARBA" id="ARBA00022630"/>
    </source>
</evidence>
<dbReference type="InterPro" id="IPR000172">
    <property type="entry name" value="GMC_OxRdtase_N"/>
</dbReference>
<feature type="binding site" evidence="6">
    <location>
        <position position="270"/>
    </location>
    <ligand>
        <name>FAD</name>
        <dbReference type="ChEBI" id="CHEBI:57692"/>
    </ligand>
</feature>
<dbReference type="PIRSF" id="PIRSF000137">
    <property type="entry name" value="Alcohol_oxidase"/>
    <property type="match status" value="1"/>
</dbReference>
<dbReference type="Proteomes" id="UP000807353">
    <property type="component" value="Unassembled WGS sequence"/>
</dbReference>
<protein>
    <submittedName>
        <fullName evidence="9">Aryl-alcohol-oxidase from pleurotus Eryingii</fullName>
    </submittedName>
</protein>
<dbReference type="InterPro" id="IPR007867">
    <property type="entry name" value="GMC_OxRtase_C"/>
</dbReference>
<feature type="active site" description="Proton donor" evidence="5">
    <location>
        <position position="539"/>
    </location>
</feature>
<dbReference type="GO" id="GO:0016614">
    <property type="term" value="F:oxidoreductase activity, acting on CH-OH group of donors"/>
    <property type="evidence" value="ECO:0007669"/>
    <property type="project" value="InterPro"/>
</dbReference>
<evidence type="ECO:0000313" key="9">
    <source>
        <dbReference type="EMBL" id="KAF9458550.1"/>
    </source>
</evidence>
<reference evidence="9" key="1">
    <citation type="submission" date="2020-11" db="EMBL/GenBank/DDBJ databases">
        <authorList>
            <consortium name="DOE Joint Genome Institute"/>
            <person name="Ahrendt S."/>
            <person name="Riley R."/>
            <person name="Andreopoulos W."/>
            <person name="Labutti K."/>
            <person name="Pangilinan J."/>
            <person name="Ruiz-Duenas F.J."/>
            <person name="Barrasa J.M."/>
            <person name="Sanchez-Garcia M."/>
            <person name="Camarero S."/>
            <person name="Miyauchi S."/>
            <person name="Serrano A."/>
            <person name="Linde D."/>
            <person name="Babiker R."/>
            <person name="Drula E."/>
            <person name="Ayuso-Fernandez I."/>
            <person name="Pacheco R."/>
            <person name="Padilla G."/>
            <person name="Ferreira P."/>
            <person name="Barriuso J."/>
            <person name="Kellner H."/>
            <person name="Castanera R."/>
            <person name="Alfaro M."/>
            <person name="Ramirez L."/>
            <person name="Pisabarro A.G."/>
            <person name="Kuo A."/>
            <person name="Tritt A."/>
            <person name="Lipzen A."/>
            <person name="He G."/>
            <person name="Yan M."/>
            <person name="Ng V."/>
            <person name="Cullen D."/>
            <person name="Martin F."/>
            <person name="Rosso M.-N."/>
            <person name="Henrissat B."/>
            <person name="Hibbett D."/>
            <person name="Martinez A.T."/>
            <person name="Grigoriev I.V."/>
        </authorList>
    </citation>
    <scope>NUCLEOTIDE SEQUENCE</scope>
    <source>
        <strain evidence="9">CBS 247.69</strain>
    </source>
</reference>
<dbReference type="Gene3D" id="3.50.50.60">
    <property type="entry name" value="FAD/NAD(P)-binding domain"/>
    <property type="match status" value="1"/>
</dbReference>
<evidence type="ECO:0000256" key="5">
    <source>
        <dbReference type="PIRSR" id="PIRSR000137-1"/>
    </source>
</evidence>
<dbReference type="GO" id="GO:0050660">
    <property type="term" value="F:flavin adenine dinucleotide binding"/>
    <property type="evidence" value="ECO:0007669"/>
    <property type="project" value="InterPro"/>
</dbReference>
<sequence length="604" mass="65562">MMWFLASPNAEFLIWFALAFTRVQAGLYSQASFGELLTSTYDFIIVGGGTAGNALANRLTENPHFSVLVLEAGGSNEGVLDSIVPFFCSSVVPNTPFDWNFTTTPQEGLNGRSVAYPRGHLLGGSSSVNFMAYLRGSSSDWNRYAKITDDEGWSWDNLQTYFHKNERWTEPADGHDTSQQFNPLVHSIHGINSVSLAGSPHPTDPMIIRTTQEMSDEFPFNIDMNSGDHIGIGWIQTTINGSRRSSSATSYLGPNFINRPNLHVLLNARVTRLLSENGGPNTGASFKTVEFVQNLNGSRLRVTASKEVILSAGAVGTPHILLHSGIGDTDSLNKLGIKPLLHLPDVGKNLSDHPLLPSSWFVNSTDTFEAAGRNASLAKSFFEEWNNTQTGPLVDTVLDHLGWLRVPDNSSIFERFSDPASGKNTAHFELLFVNGMIPGMLPPTGNFMSIFAAVVSPTSRGSITLASNNPFDPPNIDPGLLRSEFDILVMRHAARSAQRFVSARAWEGYILAPFGDLANATTDAELDAYIRANTASIFHPVGTAAMSPKGADWGVVDPDLLVKGTLGLRVVDASILPLVPAAHTQGPAYVVAERAADLIKEHWR</sequence>
<name>A0A9P5XXE2_9AGAR</name>
<comment type="caution">
    <text evidence="9">The sequence shown here is derived from an EMBL/GenBank/DDBJ whole genome shotgun (WGS) entry which is preliminary data.</text>
</comment>
<proteinExistence type="inferred from homology"/>
<dbReference type="Gene3D" id="3.30.560.10">
    <property type="entry name" value="Glucose Oxidase, domain 3"/>
    <property type="match status" value="1"/>
</dbReference>
<comment type="similarity">
    <text evidence="2">Belongs to the GMC oxidoreductase family.</text>
</comment>
<evidence type="ECO:0000256" key="4">
    <source>
        <dbReference type="ARBA" id="ARBA00022827"/>
    </source>
</evidence>
<dbReference type="Pfam" id="PF05199">
    <property type="entry name" value="GMC_oxred_C"/>
    <property type="match status" value="1"/>
</dbReference>
<dbReference type="PROSITE" id="PS00624">
    <property type="entry name" value="GMC_OXRED_2"/>
    <property type="match status" value="1"/>
</dbReference>
<keyword evidence="4 6" id="KW-0274">FAD</keyword>
<accession>A0A9P5XXE2</accession>
<feature type="signal peptide" evidence="7">
    <location>
        <begin position="1"/>
        <end position="25"/>
    </location>
</feature>
<evidence type="ECO:0000256" key="7">
    <source>
        <dbReference type="SAM" id="SignalP"/>
    </source>
</evidence>
<feature type="domain" description="Glucose-methanol-choline oxidoreductase N-terminal" evidence="8">
    <location>
        <begin position="313"/>
        <end position="327"/>
    </location>
</feature>
<evidence type="ECO:0000256" key="2">
    <source>
        <dbReference type="ARBA" id="ARBA00010790"/>
    </source>
</evidence>
<evidence type="ECO:0000256" key="6">
    <source>
        <dbReference type="PIRSR" id="PIRSR000137-2"/>
    </source>
</evidence>
<dbReference type="PANTHER" id="PTHR11552">
    <property type="entry name" value="GLUCOSE-METHANOL-CHOLINE GMC OXIDOREDUCTASE"/>
    <property type="match status" value="1"/>
</dbReference>